<dbReference type="Pfam" id="PF07729">
    <property type="entry name" value="FCD"/>
    <property type="match status" value="1"/>
</dbReference>
<dbReference type="InterPro" id="IPR008920">
    <property type="entry name" value="TF_FadR/GntR_C"/>
</dbReference>
<sequence>MSQQTDVENQLREMILNLDISPGERITERWAEAAFGASRTPVRAAFIRLANEGLLRREGRGWMTAPVEPEEIRQLFDYREALEVSALRMAEGKITDEQLQSLTGLLESESTSASKDALSRAGTEFHLALASLAGNKFLTESLKDVLQQLSRARWLDSGSEQPAWEEHHALVNALTQDDIATACSLISAHIRSSRDRTIDALNRNQRTLRARGVKLTFRAPI</sequence>
<dbReference type="STRING" id="1121863.GCA_000621185_04178"/>
<dbReference type="Gene3D" id="1.20.120.530">
    <property type="entry name" value="GntR ligand-binding domain-like"/>
    <property type="match status" value="1"/>
</dbReference>
<gene>
    <name evidence="5" type="ORF">ACH50_04145</name>
</gene>
<reference evidence="5 6" key="1">
    <citation type="submission" date="2015-06" db="EMBL/GenBank/DDBJ databases">
        <title>Genome sequencing of Cronobacter sp. strain DJ34 isolated from petroleum contaminated sludge of Duliajan Oil Fields, Assam, India.</title>
        <authorList>
            <person name="Pal S."/>
            <person name="Banerjee T.D."/>
            <person name="Roy A."/>
            <person name="Sar P."/>
            <person name="Kazy S.K."/>
        </authorList>
    </citation>
    <scope>NUCLEOTIDE SEQUENCE [LARGE SCALE GENOMIC DNA]</scope>
    <source>
        <strain evidence="5 6">DJ34</strain>
    </source>
</reference>
<dbReference type="InterPro" id="IPR011711">
    <property type="entry name" value="GntR_C"/>
</dbReference>
<dbReference type="GO" id="GO:0003700">
    <property type="term" value="F:DNA-binding transcription factor activity"/>
    <property type="evidence" value="ECO:0007669"/>
    <property type="project" value="InterPro"/>
</dbReference>
<evidence type="ECO:0000313" key="6">
    <source>
        <dbReference type="Proteomes" id="UP000037315"/>
    </source>
</evidence>
<protein>
    <submittedName>
        <fullName evidence="5">GntR family transcriptional regulator</fullName>
    </submittedName>
</protein>
<dbReference type="InterPro" id="IPR000524">
    <property type="entry name" value="Tscrpt_reg_HTH_GntR"/>
</dbReference>
<dbReference type="AlphaFoldDB" id="A0A0J8VU92"/>
<dbReference type="SUPFAM" id="SSF48008">
    <property type="entry name" value="GntR ligand-binding domain-like"/>
    <property type="match status" value="1"/>
</dbReference>
<dbReference type="EMBL" id="LFEJ01000004">
    <property type="protein sequence ID" value="KMV36035.1"/>
    <property type="molecule type" value="Genomic_DNA"/>
</dbReference>
<dbReference type="SMART" id="SM00895">
    <property type="entry name" value="FCD"/>
    <property type="match status" value="1"/>
</dbReference>
<dbReference type="Pfam" id="PF00392">
    <property type="entry name" value="GntR"/>
    <property type="match status" value="1"/>
</dbReference>
<dbReference type="PANTHER" id="PTHR43537:SF5">
    <property type="entry name" value="UXU OPERON TRANSCRIPTIONAL REGULATOR"/>
    <property type="match status" value="1"/>
</dbReference>
<organism evidence="5 6">
    <name type="scientific">Franconibacter pulveris</name>
    <dbReference type="NCBI Taxonomy" id="435910"/>
    <lineage>
        <taxon>Bacteria</taxon>
        <taxon>Pseudomonadati</taxon>
        <taxon>Pseudomonadota</taxon>
        <taxon>Gammaproteobacteria</taxon>
        <taxon>Enterobacterales</taxon>
        <taxon>Enterobacteriaceae</taxon>
        <taxon>Franconibacter</taxon>
    </lineage>
</organism>
<dbReference type="GO" id="GO:0003677">
    <property type="term" value="F:DNA binding"/>
    <property type="evidence" value="ECO:0007669"/>
    <property type="project" value="UniProtKB-KW"/>
</dbReference>
<dbReference type="InterPro" id="IPR036390">
    <property type="entry name" value="WH_DNA-bd_sf"/>
</dbReference>
<dbReference type="RefSeq" id="WP_073859845.1">
    <property type="nucleotide sequence ID" value="NZ_LFEJ01000004.1"/>
</dbReference>
<feature type="domain" description="HTH gntR-type" evidence="4">
    <location>
        <begin position="1"/>
        <end position="67"/>
    </location>
</feature>
<dbReference type="Gene3D" id="1.10.10.10">
    <property type="entry name" value="Winged helix-like DNA-binding domain superfamily/Winged helix DNA-binding domain"/>
    <property type="match status" value="1"/>
</dbReference>
<dbReference type="OrthoDB" id="6627771at2"/>
<dbReference type="SUPFAM" id="SSF46785">
    <property type="entry name" value="Winged helix' DNA-binding domain"/>
    <property type="match status" value="1"/>
</dbReference>
<evidence type="ECO:0000256" key="1">
    <source>
        <dbReference type="ARBA" id="ARBA00023015"/>
    </source>
</evidence>
<name>A0A0J8VU92_9ENTR</name>
<keyword evidence="1" id="KW-0805">Transcription regulation</keyword>
<dbReference type="PATRIC" id="fig|1656095.3.peg.2926"/>
<keyword evidence="3" id="KW-0804">Transcription</keyword>
<accession>A0A0J8VU92</accession>
<keyword evidence="6" id="KW-1185">Reference proteome</keyword>
<evidence type="ECO:0000256" key="3">
    <source>
        <dbReference type="ARBA" id="ARBA00023163"/>
    </source>
</evidence>
<keyword evidence="2" id="KW-0238">DNA-binding</keyword>
<dbReference type="SMART" id="SM00345">
    <property type="entry name" value="HTH_GNTR"/>
    <property type="match status" value="1"/>
</dbReference>
<dbReference type="Proteomes" id="UP000037315">
    <property type="component" value="Unassembled WGS sequence"/>
</dbReference>
<evidence type="ECO:0000256" key="2">
    <source>
        <dbReference type="ARBA" id="ARBA00023125"/>
    </source>
</evidence>
<dbReference type="PROSITE" id="PS50949">
    <property type="entry name" value="HTH_GNTR"/>
    <property type="match status" value="1"/>
</dbReference>
<dbReference type="InterPro" id="IPR036388">
    <property type="entry name" value="WH-like_DNA-bd_sf"/>
</dbReference>
<proteinExistence type="predicted"/>
<evidence type="ECO:0000313" key="5">
    <source>
        <dbReference type="EMBL" id="KMV36035.1"/>
    </source>
</evidence>
<evidence type="ECO:0000259" key="4">
    <source>
        <dbReference type="PROSITE" id="PS50949"/>
    </source>
</evidence>
<dbReference type="PANTHER" id="PTHR43537">
    <property type="entry name" value="TRANSCRIPTIONAL REGULATOR, GNTR FAMILY"/>
    <property type="match status" value="1"/>
</dbReference>
<comment type="caution">
    <text evidence="5">The sequence shown here is derived from an EMBL/GenBank/DDBJ whole genome shotgun (WGS) entry which is preliminary data.</text>
</comment>